<reference evidence="2" key="1">
    <citation type="submission" date="2020-07" db="EMBL/GenBank/DDBJ databases">
        <authorList>
            <person name="Lin J."/>
        </authorList>
    </citation>
    <scope>NUCLEOTIDE SEQUENCE</scope>
</reference>
<protein>
    <submittedName>
        <fullName evidence="2">Uncharacterized protein</fullName>
    </submittedName>
</protein>
<evidence type="ECO:0000313" key="2">
    <source>
        <dbReference type="EMBL" id="CAD1834310.1"/>
    </source>
</evidence>
<dbReference type="EMBL" id="LR862152">
    <property type="protein sequence ID" value="CAD1834310.1"/>
    <property type="molecule type" value="Genomic_DNA"/>
</dbReference>
<feature type="compositionally biased region" description="Low complexity" evidence="1">
    <location>
        <begin position="144"/>
        <end position="156"/>
    </location>
</feature>
<feature type="compositionally biased region" description="Low complexity" evidence="1">
    <location>
        <begin position="110"/>
        <end position="133"/>
    </location>
</feature>
<organism evidence="2">
    <name type="scientific">Ananas comosus var. bracteatus</name>
    <name type="common">red pineapple</name>
    <dbReference type="NCBI Taxonomy" id="296719"/>
    <lineage>
        <taxon>Eukaryota</taxon>
        <taxon>Viridiplantae</taxon>
        <taxon>Streptophyta</taxon>
        <taxon>Embryophyta</taxon>
        <taxon>Tracheophyta</taxon>
        <taxon>Spermatophyta</taxon>
        <taxon>Magnoliopsida</taxon>
        <taxon>Liliopsida</taxon>
        <taxon>Poales</taxon>
        <taxon>Bromeliaceae</taxon>
        <taxon>Bromelioideae</taxon>
        <taxon>Ananas</taxon>
    </lineage>
</organism>
<feature type="region of interest" description="Disordered" evidence="1">
    <location>
        <begin position="102"/>
        <end position="164"/>
    </location>
</feature>
<gene>
    <name evidence="2" type="ORF">CB5_LOCUS17521</name>
</gene>
<accession>A0A6V7PTY2</accession>
<proteinExistence type="predicted"/>
<dbReference type="AlphaFoldDB" id="A0A6V7PTY2"/>
<evidence type="ECO:0000256" key="1">
    <source>
        <dbReference type="SAM" id="MobiDB-lite"/>
    </source>
</evidence>
<name>A0A6V7PTY2_ANACO</name>
<sequence>MAGAKATFSPNASLEAIITTHQQSPKEVPCATEIARFSPAASSPVVGSRVPTHKFGFRLLVRCVSGTTACATLIEAARLVFVCRAGGIPTCRLNARRGLALPRRRQPRCSTHQAPSSSATSSPRLRRAPSSSTKRLHRAPRAPPSSAASPPRLLRGLPRRSKAT</sequence>